<accession>A0ABZ1D5K1</accession>
<dbReference type="PANTHER" id="PTHR28289">
    <property type="entry name" value="DASH COMPLEX SUBUNIT HSK3"/>
    <property type="match status" value="1"/>
</dbReference>
<gene>
    <name evidence="3" type="ORF">IL334_006105</name>
</gene>
<evidence type="ECO:0000256" key="2">
    <source>
        <dbReference type="SAM" id="MobiDB-lite"/>
    </source>
</evidence>
<dbReference type="EMBL" id="CP141888">
    <property type="protein sequence ID" value="WRT69121.1"/>
    <property type="molecule type" value="Genomic_DNA"/>
</dbReference>
<sequence length="98" mass="10742">MSTSNIKARHYSALASRLKSLQANLSETENQLDLMADQLKSMARLGVGCGSQFMAVSRLLDMELQSTQLQEHSQPQSHNQSTSQVHAQNPGENSVVSQ</sequence>
<evidence type="ECO:0000313" key="4">
    <source>
        <dbReference type="Proteomes" id="UP001329825"/>
    </source>
</evidence>
<feature type="coiled-coil region" evidence="1">
    <location>
        <begin position="11"/>
        <end position="45"/>
    </location>
</feature>
<feature type="region of interest" description="Disordered" evidence="2">
    <location>
        <begin position="66"/>
        <end position="98"/>
    </location>
</feature>
<name>A0ABZ1D5K1_9TREE</name>
<dbReference type="InterPro" id="IPR013183">
    <property type="entry name" value="Hsk3-like"/>
</dbReference>
<dbReference type="RefSeq" id="XP_062793860.1">
    <property type="nucleotide sequence ID" value="XM_062937809.1"/>
</dbReference>
<reference evidence="3 4" key="1">
    <citation type="submission" date="2024-01" db="EMBL/GenBank/DDBJ databases">
        <title>Comparative genomics of Cryptococcus and Kwoniella reveals pathogenesis evolution and contrasting modes of karyotype evolution via chromosome fusion or intercentromeric recombination.</title>
        <authorList>
            <person name="Coelho M.A."/>
            <person name="David-Palma M."/>
            <person name="Shea T."/>
            <person name="Bowers K."/>
            <person name="McGinley-Smith S."/>
            <person name="Mohammad A.W."/>
            <person name="Gnirke A."/>
            <person name="Yurkov A.M."/>
            <person name="Nowrousian M."/>
            <person name="Sun S."/>
            <person name="Cuomo C.A."/>
            <person name="Heitman J."/>
        </authorList>
    </citation>
    <scope>NUCLEOTIDE SEQUENCE [LARGE SCALE GENOMIC DNA]</scope>
    <source>
        <strain evidence="3">CBS 11374</strain>
    </source>
</reference>
<dbReference type="GeneID" id="87958235"/>
<keyword evidence="4" id="KW-1185">Reference proteome</keyword>
<dbReference type="Pfam" id="PF08227">
    <property type="entry name" value="DASH_Hsk3"/>
    <property type="match status" value="1"/>
</dbReference>
<proteinExistence type="predicted"/>
<evidence type="ECO:0000256" key="1">
    <source>
        <dbReference type="SAM" id="Coils"/>
    </source>
</evidence>
<dbReference type="Proteomes" id="UP001329825">
    <property type="component" value="Chromosome 8"/>
</dbReference>
<dbReference type="InterPro" id="IPR042332">
    <property type="entry name" value="Hsk3"/>
</dbReference>
<evidence type="ECO:0000313" key="3">
    <source>
        <dbReference type="EMBL" id="WRT69121.1"/>
    </source>
</evidence>
<keyword evidence="1" id="KW-0175">Coiled coil</keyword>
<organism evidence="3 4">
    <name type="scientific">Kwoniella shivajii</name>
    <dbReference type="NCBI Taxonomy" id="564305"/>
    <lineage>
        <taxon>Eukaryota</taxon>
        <taxon>Fungi</taxon>
        <taxon>Dikarya</taxon>
        <taxon>Basidiomycota</taxon>
        <taxon>Agaricomycotina</taxon>
        <taxon>Tremellomycetes</taxon>
        <taxon>Tremellales</taxon>
        <taxon>Cryptococcaceae</taxon>
        <taxon>Kwoniella</taxon>
    </lineage>
</organism>
<evidence type="ECO:0008006" key="5">
    <source>
        <dbReference type="Google" id="ProtNLM"/>
    </source>
</evidence>
<dbReference type="PANTHER" id="PTHR28289:SF1">
    <property type="entry name" value="DASH COMPLEX SUBUNIT HSK3"/>
    <property type="match status" value="1"/>
</dbReference>
<protein>
    <recommendedName>
        <fullName evidence="5">DASH complex subunit DAD2</fullName>
    </recommendedName>
</protein>